<feature type="domain" description="Prepilin peptidase A24 N-terminal" evidence="9">
    <location>
        <begin position="11"/>
        <end position="92"/>
    </location>
</feature>
<evidence type="ECO:0000259" key="8">
    <source>
        <dbReference type="Pfam" id="PF01478"/>
    </source>
</evidence>
<dbReference type="Pfam" id="PF01478">
    <property type="entry name" value="Peptidase_A24"/>
    <property type="match status" value="1"/>
</dbReference>
<evidence type="ECO:0000256" key="3">
    <source>
        <dbReference type="ARBA" id="ARBA00022475"/>
    </source>
</evidence>
<dbReference type="GO" id="GO:0006465">
    <property type="term" value="P:signal peptide processing"/>
    <property type="evidence" value="ECO:0007669"/>
    <property type="project" value="TreeGrafter"/>
</dbReference>
<sequence length="259" mass="30101">MESIFYLLVLVFGLSVGSFMNSWVWRTRENLSINQYRSICPNCRMQIVWYDNIPVFSFIYLKGQCRKCKSKIHYQYPLVEIWCGIIFLFIALFYNDSSVFPSINIEIVRDWIILTLLTFIFLYDLRYREILNFPTLIAGTILFLFSLGFGWNSWDSMLLGAMFGAGFFLFLYFISKGAWIGGGDVRLGFFMGIILGWPNILIAFFVAYLTGAVFSLFLILIKKKTIKSETAFGTYLVLGTVVAMFWSERIVDWYLGMII</sequence>
<dbReference type="InterPro" id="IPR000045">
    <property type="entry name" value="Prepilin_IV_endopep_pep"/>
</dbReference>
<gene>
    <name evidence="10" type="ORF">A2725_03940</name>
</gene>
<dbReference type="InterPro" id="IPR050882">
    <property type="entry name" value="Prepilin_peptidase/N-MTase"/>
</dbReference>
<evidence type="ECO:0000256" key="1">
    <source>
        <dbReference type="ARBA" id="ARBA00004651"/>
    </source>
</evidence>
<feature type="transmembrane region" description="Helical" evidence="7">
    <location>
        <begin position="76"/>
        <end position="95"/>
    </location>
</feature>
<evidence type="ECO:0000313" key="11">
    <source>
        <dbReference type="Proteomes" id="UP000177067"/>
    </source>
</evidence>
<evidence type="ECO:0000256" key="4">
    <source>
        <dbReference type="ARBA" id="ARBA00022692"/>
    </source>
</evidence>
<dbReference type="InterPro" id="IPR010627">
    <property type="entry name" value="Prepilin_pept_A24_N"/>
</dbReference>
<evidence type="ECO:0000256" key="6">
    <source>
        <dbReference type="ARBA" id="ARBA00023136"/>
    </source>
</evidence>
<evidence type="ECO:0000313" key="10">
    <source>
        <dbReference type="EMBL" id="OGH58872.1"/>
    </source>
</evidence>
<dbReference type="PANTHER" id="PTHR30487:SF0">
    <property type="entry name" value="PREPILIN LEADER PEPTIDASE_N-METHYLTRANSFERASE-RELATED"/>
    <property type="match status" value="1"/>
</dbReference>
<keyword evidence="3" id="KW-1003">Cell membrane</keyword>
<evidence type="ECO:0000256" key="2">
    <source>
        <dbReference type="ARBA" id="ARBA00005801"/>
    </source>
</evidence>
<keyword evidence="5 7" id="KW-1133">Transmembrane helix</keyword>
<dbReference type="GO" id="GO:0005886">
    <property type="term" value="C:plasma membrane"/>
    <property type="evidence" value="ECO:0007669"/>
    <property type="project" value="UniProtKB-SubCell"/>
</dbReference>
<evidence type="ECO:0000256" key="7">
    <source>
        <dbReference type="SAM" id="Phobius"/>
    </source>
</evidence>
<evidence type="ECO:0000256" key="5">
    <source>
        <dbReference type="ARBA" id="ARBA00022989"/>
    </source>
</evidence>
<reference evidence="10 11" key="1">
    <citation type="journal article" date="2016" name="Nat. Commun.">
        <title>Thousands of microbial genomes shed light on interconnected biogeochemical processes in an aquifer system.</title>
        <authorList>
            <person name="Anantharaman K."/>
            <person name="Brown C.T."/>
            <person name="Hug L.A."/>
            <person name="Sharon I."/>
            <person name="Castelle C.J."/>
            <person name="Probst A.J."/>
            <person name="Thomas B.C."/>
            <person name="Singh A."/>
            <person name="Wilkins M.J."/>
            <person name="Karaoz U."/>
            <person name="Brodie E.L."/>
            <person name="Williams K.H."/>
            <person name="Hubbard S.S."/>
            <person name="Banfield J.F."/>
        </authorList>
    </citation>
    <scope>NUCLEOTIDE SEQUENCE [LARGE SCALE GENOMIC DNA]</scope>
</reference>
<feature type="transmembrane region" description="Helical" evidence="7">
    <location>
        <begin position="232"/>
        <end position="251"/>
    </location>
</feature>
<keyword evidence="4 7" id="KW-0812">Transmembrane</keyword>
<dbReference type="GO" id="GO:0004190">
    <property type="term" value="F:aspartic-type endopeptidase activity"/>
    <property type="evidence" value="ECO:0007669"/>
    <property type="project" value="InterPro"/>
</dbReference>
<feature type="domain" description="Prepilin type IV endopeptidase peptidase" evidence="8">
    <location>
        <begin position="111"/>
        <end position="216"/>
    </location>
</feature>
<feature type="transmembrane region" description="Helical" evidence="7">
    <location>
        <begin position="187"/>
        <end position="220"/>
    </location>
</feature>
<feature type="transmembrane region" description="Helical" evidence="7">
    <location>
        <begin position="157"/>
        <end position="175"/>
    </location>
</feature>
<name>A0A1F6LHI7_9BACT</name>
<dbReference type="PANTHER" id="PTHR30487">
    <property type="entry name" value="TYPE 4 PREPILIN-LIKE PROTEINS LEADER PEPTIDE-PROCESSING ENZYME"/>
    <property type="match status" value="1"/>
</dbReference>
<accession>A0A1F6LHI7</accession>
<dbReference type="EMBL" id="MFPS01000008">
    <property type="protein sequence ID" value="OGH58872.1"/>
    <property type="molecule type" value="Genomic_DNA"/>
</dbReference>
<feature type="transmembrane region" description="Helical" evidence="7">
    <location>
        <begin position="130"/>
        <end position="151"/>
    </location>
</feature>
<dbReference type="Pfam" id="PF06750">
    <property type="entry name" value="A24_N_bact"/>
    <property type="match status" value="1"/>
</dbReference>
<dbReference type="Proteomes" id="UP000177067">
    <property type="component" value="Unassembled WGS sequence"/>
</dbReference>
<feature type="transmembrane region" description="Helical" evidence="7">
    <location>
        <begin position="6"/>
        <end position="25"/>
    </location>
</feature>
<organism evidence="10 11">
    <name type="scientific">Candidatus Magasanikbacteria bacterium RIFCSPHIGHO2_01_FULL_33_34</name>
    <dbReference type="NCBI Taxonomy" id="1798671"/>
    <lineage>
        <taxon>Bacteria</taxon>
        <taxon>Candidatus Magasanikiibacteriota</taxon>
    </lineage>
</organism>
<comment type="subcellular location">
    <subcellularLocation>
        <location evidence="1">Cell membrane</location>
        <topology evidence="1">Multi-pass membrane protein</topology>
    </subcellularLocation>
</comment>
<dbReference type="Gene3D" id="1.20.120.1220">
    <property type="match status" value="1"/>
</dbReference>
<comment type="caution">
    <text evidence="10">The sequence shown here is derived from an EMBL/GenBank/DDBJ whole genome shotgun (WGS) entry which is preliminary data.</text>
</comment>
<evidence type="ECO:0008006" key="12">
    <source>
        <dbReference type="Google" id="ProtNLM"/>
    </source>
</evidence>
<proteinExistence type="inferred from homology"/>
<evidence type="ECO:0000259" key="9">
    <source>
        <dbReference type="Pfam" id="PF06750"/>
    </source>
</evidence>
<keyword evidence="6 7" id="KW-0472">Membrane</keyword>
<dbReference type="AlphaFoldDB" id="A0A1F6LHI7"/>
<protein>
    <recommendedName>
        <fullName evidence="12">Prepilin peptidase</fullName>
    </recommendedName>
</protein>
<comment type="similarity">
    <text evidence="2">Belongs to the peptidase A24 family.</text>
</comment>